<dbReference type="AlphaFoldDB" id="A0ABD2YG41"/>
<evidence type="ECO:0000313" key="6">
    <source>
        <dbReference type="Proteomes" id="UP001630127"/>
    </source>
</evidence>
<keyword evidence="6" id="KW-1185">Reference proteome</keyword>
<evidence type="ECO:0000256" key="2">
    <source>
        <dbReference type="ARBA" id="ARBA00009744"/>
    </source>
</evidence>
<dbReference type="EMBL" id="JBJUIK010000013">
    <property type="protein sequence ID" value="KAL3505676.1"/>
    <property type="molecule type" value="Genomic_DNA"/>
</dbReference>
<comment type="subcellular location">
    <subcellularLocation>
        <location evidence="1">Membrane</location>
        <topology evidence="1">Peripheral membrane protein</topology>
    </subcellularLocation>
</comment>
<comment type="caution">
    <text evidence="5">The sequence shown here is derived from an EMBL/GenBank/DDBJ whole genome shotgun (WGS) entry which is preliminary data.</text>
</comment>
<dbReference type="PANTHER" id="PTHR31213">
    <property type="entry name" value="OS08G0374000 PROTEIN-RELATED"/>
    <property type="match status" value="1"/>
</dbReference>
<reference evidence="5 6" key="1">
    <citation type="submission" date="2024-11" db="EMBL/GenBank/DDBJ databases">
        <title>A near-complete genome assembly of Cinchona calisaya.</title>
        <authorList>
            <person name="Lian D.C."/>
            <person name="Zhao X.W."/>
            <person name="Wei L."/>
        </authorList>
    </citation>
    <scope>NUCLEOTIDE SEQUENCE [LARGE SCALE GENOMIC DNA]</scope>
    <source>
        <tissue evidence="5">Nenye</tissue>
    </source>
</reference>
<dbReference type="InterPro" id="IPR006121">
    <property type="entry name" value="HMA_dom"/>
</dbReference>
<dbReference type="Pfam" id="PF00407">
    <property type="entry name" value="Bet_v_1"/>
    <property type="match status" value="1"/>
</dbReference>
<evidence type="ECO:0000259" key="4">
    <source>
        <dbReference type="PROSITE" id="PS50846"/>
    </source>
</evidence>
<dbReference type="InterPro" id="IPR024949">
    <property type="entry name" value="Bet_v_I_allergen"/>
</dbReference>
<dbReference type="CDD" id="cd07816">
    <property type="entry name" value="Bet_v1-like"/>
    <property type="match status" value="1"/>
</dbReference>
<gene>
    <name evidence="5" type="ORF">ACH5RR_031058</name>
</gene>
<proteinExistence type="inferred from homology"/>
<dbReference type="PRINTS" id="PR00634">
    <property type="entry name" value="BETALLERGEN"/>
</dbReference>
<dbReference type="PANTHER" id="PTHR31213:SF192">
    <property type="entry name" value="MAJOR ALLERGEN PRU AR 1-LIKE"/>
    <property type="match status" value="1"/>
</dbReference>
<dbReference type="Pfam" id="PF00403">
    <property type="entry name" value="HMA"/>
    <property type="match status" value="1"/>
</dbReference>
<comment type="similarity">
    <text evidence="2">Belongs to the BetVI family.</text>
</comment>
<dbReference type="CDD" id="cd00371">
    <property type="entry name" value="HMA"/>
    <property type="match status" value="1"/>
</dbReference>
<feature type="domain" description="HMA" evidence="4">
    <location>
        <begin position="159"/>
        <end position="222"/>
    </location>
</feature>
<dbReference type="Gene3D" id="3.30.70.100">
    <property type="match status" value="1"/>
</dbReference>
<dbReference type="InterPro" id="IPR023393">
    <property type="entry name" value="START-like_dom_sf"/>
</dbReference>
<dbReference type="PROSITE" id="PS50846">
    <property type="entry name" value="HMA_2"/>
    <property type="match status" value="1"/>
</dbReference>
<dbReference type="InterPro" id="IPR050279">
    <property type="entry name" value="Plant_def-hormone_signal"/>
</dbReference>
<protein>
    <recommendedName>
        <fullName evidence="4">HMA domain-containing protein</fullName>
    </recommendedName>
</protein>
<dbReference type="Gene3D" id="3.30.530.20">
    <property type="match status" value="1"/>
</dbReference>
<dbReference type="FunFam" id="3.30.530.20:FF:000007">
    <property type="entry name" value="Major pollen allergen Bet v 1-A"/>
    <property type="match status" value="1"/>
</dbReference>
<evidence type="ECO:0000256" key="3">
    <source>
        <dbReference type="SAM" id="MobiDB-lite"/>
    </source>
</evidence>
<dbReference type="SUPFAM" id="SSF55961">
    <property type="entry name" value="Bet v1-like"/>
    <property type="match status" value="1"/>
</dbReference>
<dbReference type="SUPFAM" id="SSF55008">
    <property type="entry name" value="HMA, heavy metal-associated domain"/>
    <property type="match status" value="1"/>
</dbReference>
<dbReference type="PROSITE" id="PS00451">
    <property type="entry name" value="PATHOGENESIS_BETVI"/>
    <property type="match status" value="1"/>
</dbReference>
<dbReference type="InterPro" id="IPR036163">
    <property type="entry name" value="HMA_dom_sf"/>
</dbReference>
<evidence type="ECO:0000313" key="5">
    <source>
        <dbReference type="EMBL" id="KAL3505676.1"/>
    </source>
</evidence>
<sequence length="487" mass="54829">MGVTNYSQEIICPVAPSRMFKALILDSRTLIPKLLPQFIKNVDILQGGGGPGSIEQVNFAQGSQFNYVKNRIDEVDEQNYVCKYVMIEGDALGDKLEYIEYEIKFEDSSNGGCVCKMTSNYHGIGDFEVKEEEIKAGKDGAMVIYKIVEAYLIENPHKPRVTEIRVRMDCNGCVQKIKKALHGIIGIYELYIDFPQQKITIIGWADPEKIVKAIKKTRKSAIICSHTEPPDPQAQPPESATQGDEAPASDSANPPPSESANPPPSDGPPAEGAPPQDPSPAENSKPETKPSPDAAEASASKPVQPSEQKDVEEVHVIYHHPPAPDYGYRYGYNPSMDSQNMGQGNNCHWQSHRTSPGFRPEPPPPTYVTHSYNTYRASPYVTGYEYIRPPPQYTHFIRPESYLQPQYTHYSRPESYPQPQYTHYSRPESYPQPQYTHYSRPESYPQPQYTYYSRPEHYSEDYYHGNNGNGNITSVFSDENPDGCRIV</sequence>
<dbReference type="GO" id="GO:0016020">
    <property type="term" value="C:membrane"/>
    <property type="evidence" value="ECO:0007669"/>
    <property type="project" value="UniProtKB-SubCell"/>
</dbReference>
<feature type="compositionally biased region" description="Pro residues" evidence="3">
    <location>
        <begin position="253"/>
        <end position="278"/>
    </location>
</feature>
<feature type="region of interest" description="Disordered" evidence="3">
    <location>
        <begin position="225"/>
        <end position="311"/>
    </location>
</feature>
<dbReference type="GO" id="GO:0009626">
    <property type="term" value="P:plant-type hypersensitive response"/>
    <property type="evidence" value="ECO:0007669"/>
    <property type="project" value="UniProtKB-KW"/>
</dbReference>
<organism evidence="5 6">
    <name type="scientific">Cinchona calisaya</name>
    <dbReference type="NCBI Taxonomy" id="153742"/>
    <lineage>
        <taxon>Eukaryota</taxon>
        <taxon>Viridiplantae</taxon>
        <taxon>Streptophyta</taxon>
        <taxon>Embryophyta</taxon>
        <taxon>Tracheophyta</taxon>
        <taxon>Spermatophyta</taxon>
        <taxon>Magnoliopsida</taxon>
        <taxon>eudicotyledons</taxon>
        <taxon>Gunneridae</taxon>
        <taxon>Pentapetalae</taxon>
        <taxon>asterids</taxon>
        <taxon>lamiids</taxon>
        <taxon>Gentianales</taxon>
        <taxon>Rubiaceae</taxon>
        <taxon>Cinchonoideae</taxon>
        <taxon>Cinchoneae</taxon>
        <taxon>Cinchona</taxon>
    </lineage>
</organism>
<name>A0ABD2YG41_9GENT</name>
<dbReference type="Proteomes" id="UP001630127">
    <property type="component" value="Unassembled WGS sequence"/>
</dbReference>
<evidence type="ECO:0000256" key="1">
    <source>
        <dbReference type="ARBA" id="ARBA00004170"/>
    </source>
</evidence>
<dbReference type="InterPro" id="IPR000916">
    <property type="entry name" value="Bet_v_I/MLP"/>
</dbReference>
<feature type="region of interest" description="Disordered" evidence="3">
    <location>
        <begin position="409"/>
        <end position="444"/>
    </location>
</feature>
<accession>A0ABD2YG41</accession>